<dbReference type="PROSITE" id="PS01174">
    <property type="entry name" value="LIPASE_GDXG_SER"/>
    <property type="match status" value="1"/>
</dbReference>
<dbReference type="GO" id="GO:0016787">
    <property type="term" value="F:hydrolase activity"/>
    <property type="evidence" value="ECO:0007669"/>
    <property type="project" value="UniProtKB-KW"/>
</dbReference>
<evidence type="ECO:0000313" key="6">
    <source>
        <dbReference type="EMBL" id="TFY69113.1"/>
    </source>
</evidence>
<dbReference type="InterPro" id="IPR013094">
    <property type="entry name" value="AB_hydrolase_3"/>
</dbReference>
<evidence type="ECO:0000256" key="2">
    <source>
        <dbReference type="ARBA" id="ARBA00022801"/>
    </source>
</evidence>
<evidence type="ECO:0000313" key="7">
    <source>
        <dbReference type="Proteomes" id="UP000298390"/>
    </source>
</evidence>
<dbReference type="InterPro" id="IPR033140">
    <property type="entry name" value="Lipase_GDXG_put_SER_AS"/>
</dbReference>
<accession>A0A4Y9Z5G3</accession>
<comment type="caution">
    <text evidence="6">The sequence shown here is derived from an EMBL/GenBank/DDBJ whole genome shotgun (WGS) entry which is preliminary data.</text>
</comment>
<evidence type="ECO:0000256" key="3">
    <source>
        <dbReference type="PROSITE-ProRule" id="PRU10038"/>
    </source>
</evidence>
<name>A0A4Y9Z5G3_9APHY</name>
<dbReference type="Proteomes" id="UP000298390">
    <property type="component" value="Unassembled WGS sequence"/>
</dbReference>
<dbReference type="InterPro" id="IPR029058">
    <property type="entry name" value="AB_hydrolase_fold"/>
</dbReference>
<comment type="similarity">
    <text evidence="1">Belongs to the 'GDXG' lipolytic enzyme family.</text>
</comment>
<keyword evidence="2" id="KW-0378">Hydrolase</keyword>
<dbReference type="InterPro" id="IPR050300">
    <property type="entry name" value="GDXG_lipolytic_enzyme"/>
</dbReference>
<feature type="domain" description="Alpha/beta hydrolase fold-3" evidence="5">
    <location>
        <begin position="78"/>
        <end position="279"/>
    </location>
</feature>
<feature type="active site" evidence="3">
    <location>
        <position position="164"/>
    </location>
</feature>
<proteinExistence type="inferred from homology"/>
<dbReference type="AlphaFoldDB" id="A0A4Y9Z5G3"/>
<feature type="compositionally biased region" description="Basic and acidic residues" evidence="4">
    <location>
        <begin position="302"/>
        <end position="311"/>
    </location>
</feature>
<dbReference type="STRING" id="34475.A0A4Y9Z5G3"/>
<dbReference type="PANTHER" id="PTHR48081">
    <property type="entry name" value="AB HYDROLASE SUPERFAMILY PROTEIN C4A8.06C"/>
    <property type="match status" value="1"/>
</dbReference>
<dbReference type="PANTHER" id="PTHR48081:SF26">
    <property type="entry name" value="ALPHA_BETA HYDROLASE FOLD-3 DOMAIN-CONTAINING PROTEIN"/>
    <property type="match status" value="1"/>
</dbReference>
<reference evidence="6 7" key="1">
    <citation type="submission" date="2019-01" db="EMBL/GenBank/DDBJ databases">
        <title>Genome sequencing of the rare red list fungi Fomitopsis rosea.</title>
        <authorList>
            <person name="Buettner E."/>
            <person name="Kellner H."/>
        </authorList>
    </citation>
    <scope>NUCLEOTIDE SEQUENCE [LARGE SCALE GENOMIC DNA]</scope>
    <source>
        <strain evidence="6 7">DSM 105464</strain>
    </source>
</reference>
<sequence length="311" mass="32794">MYNTEPMGGQSLEQCAVDAEKTGFVWVDPAPELVVGEVKQMAEDNQVEAVKTGGFWYGPRSPNGAVGQKALKGEKLIYHMHGGAFVMGTGAPSSGPMKTCFDGLLEHCSTHHRIFALEYRLSSAAPFPASNPFPACLLDALAGYRYLVQDVGFDPENILISGDSAGGLLAFTLAYYLATHGSELPDSLRNAGALLLLSPTVDWAVSDGAGPQTSMRRHARSDFVEPILLTGYTRRALLGRLPAETAATSVYISPASRSLRVVPGMFAGLPPTCIVAGGRGADARPDARVEGQSGGGPGGPRAVDRARRCDS</sequence>
<protein>
    <recommendedName>
        <fullName evidence="5">Alpha/beta hydrolase fold-3 domain-containing protein</fullName>
    </recommendedName>
</protein>
<organism evidence="6 7">
    <name type="scientific">Rhodofomes roseus</name>
    <dbReference type="NCBI Taxonomy" id="34475"/>
    <lineage>
        <taxon>Eukaryota</taxon>
        <taxon>Fungi</taxon>
        <taxon>Dikarya</taxon>
        <taxon>Basidiomycota</taxon>
        <taxon>Agaricomycotina</taxon>
        <taxon>Agaricomycetes</taxon>
        <taxon>Polyporales</taxon>
        <taxon>Rhodofomes</taxon>
    </lineage>
</organism>
<evidence type="ECO:0000259" key="5">
    <source>
        <dbReference type="Pfam" id="PF07859"/>
    </source>
</evidence>
<evidence type="ECO:0000256" key="4">
    <source>
        <dbReference type="SAM" id="MobiDB-lite"/>
    </source>
</evidence>
<dbReference type="Gene3D" id="3.40.50.1820">
    <property type="entry name" value="alpha/beta hydrolase"/>
    <property type="match status" value="1"/>
</dbReference>
<feature type="region of interest" description="Disordered" evidence="4">
    <location>
        <begin position="279"/>
        <end position="311"/>
    </location>
</feature>
<dbReference type="Pfam" id="PF07859">
    <property type="entry name" value="Abhydrolase_3"/>
    <property type="match status" value="1"/>
</dbReference>
<dbReference type="SUPFAM" id="SSF53474">
    <property type="entry name" value="alpha/beta-Hydrolases"/>
    <property type="match status" value="1"/>
</dbReference>
<dbReference type="EMBL" id="SEKV01000016">
    <property type="protein sequence ID" value="TFY69113.1"/>
    <property type="molecule type" value="Genomic_DNA"/>
</dbReference>
<evidence type="ECO:0000256" key="1">
    <source>
        <dbReference type="ARBA" id="ARBA00010515"/>
    </source>
</evidence>
<gene>
    <name evidence="6" type="ORF">EVJ58_g611</name>
</gene>